<dbReference type="FunFam" id="3.40.50.2300:FF:000568">
    <property type="entry name" value="Guanylate cyclase"/>
    <property type="match status" value="1"/>
</dbReference>
<evidence type="ECO:0000259" key="18">
    <source>
        <dbReference type="PROSITE" id="PS50011"/>
    </source>
</evidence>
<feature type="region of interest" description="Disordered" evidence="16">
    <location>
        <begin position="1304"/>
        <end position="1356"/>
    </location>
</feature>
<dbReference type="Pfam" id="PF00211">
    <property type="entry name" value="Guanylate_cyc"/>
    <property type="match status" value="1"/>
</dbReference>
<dbReference type="GO" id="GO:0005525">
    <property type="term" value="F:GTP binding"/>
    <property type="evidence" value="ECO:0007669"/>
    <property type="project" value="UniProtKB-KW"/>
</dbReference>
<organism evidence="20 21">
    <name type="scientific">Drosophila lebanonensis</name>
    <name type="common">Fruit fly</name>
    <name type="synonym">Scaptodrosophila lebanonensis</name>
    <dbReference type="NCBI Taxonomy" id="7225"/>
    <lineage>
        <taxon>Eukaryota</taxon>
        <taxon>Metazoa</taxon>
        <taxon>Ecdysozoa</taxon>
        <taxon>Arthropoda</taxon>
        <taxon>Hexapoda</taxon>
        <taxon>Insecta</taxon>
        <taxon>Pterygota</taxon>
        <taxon>Neoptera</taxon>
        <taxon>Endopterygota</taxon>
        <taxon>Diptera</taxon>
        <taxon>Brachycera</taxon>
        <taxon>Muscomorpha</taxon>
        <taxon>Ephydroidea</taxon>
        <taxon>Drosophilidae</taxon>
        <taxon>Scaptodrosophila</taxon>
    </lineage>
</organism>
<evidence type="ECO:0000313" key="22">
    <source>
        <dbReference type="RefSeq" id="XP_030370974.1"/>
    </source>
</evidence>
<dbReference type="FunFam" id="3.30.70.1230:FF:000019">
    <property type="entry name" value="Guanylate cyclase"/>
    <property type="match status" value="1"/>
</dbReference>
<dbReference type="CDD" id="cd14042">
    <property type="entry name" value="PK_GC-A_B"/>
    <property type="match status" value="1"/>
</dbReference>
<protein>
    <recommendedName>
        <fullName evidence="3 15">Guanylate cyclase</fullName>
        <ecNumber evidence="3 15">4.6.1.2</ecNumber>
    </recommendedName>
</protein>
<dbReference type="Pfam" id="PF07714">
    <property type="entry name" value="PK_Tyr_Ser-Thr"/>
    <property type="match status" value="1"/>
</dbReference>
<dbReference type="GO" id="GO:0007168">
    <property type="term" value="P:receptor guanylyl cyclase signaling pathway"/>
    <property type="evidence" value="ECO:0007669"/>
    <property type="project" value="TreeGrafter"/>
</dbReference>
<evidence type="ECO:0000256" key="2">
    <source>
        <dbReference type="ARBA" id="ARBA00004479"/>
    </source>
</evidence>
<dbReference type="Gene3D" id="3.40.50.2300">
    <property type="match status" value="2"/>
</dbReference>
<dbReference type="GO" id="GO:0004016">
    <property type="term" value="F:adenylate cyclase activity"/>
    <property type="evidence" value="ECO:0007669"/>
    <property type="project" value="TreeGrafter"/>
</dbReference>
<accession>A0A6J2T6Q8</accession>
<evidence type="ECO:0000256" key="14">
    <source>
        <dbReference type="RuleBase" id="RU000405"/>
    </source>
</evidence>
<evidence type="ECO:0000256" key="16">
    <source>
        <dbReference type="SAM" id="MobiDB-lite"/>
    </source>
</evidence>
<sequence>MTRWPFNLLLLLSVAVRDCSNQTVLTVGYLTALTGELKDRQGLAISGALTMALEEINFDPHLLPNVTLKLRWNDTKGDTVVATKAITEMICDGIATIFGPEGPCYVEAIVTQSRNIPMISYKCAENRASLIPTFARTEPPDTQVVKSVIALLRYYAWNKFSILYEEVWATVADLLKDQATKKNMTINHKQSFIDDRAKCCEQMLHCCRSGYWYQVVQNTMNRTRIYVFLGSSNSLVDFMSSMETAGLFARGEYMVIFVDMMVYSERDAHKYLRKVDQINRMKNCHTTNNFHQLARSLLVVASTPPTKDYQNFTEKVRMYSSMPPFNFTVPQLFSDSKFSKFVSIYAAYLYDSVKLYAWALDKMLRMEERPLTDEVIFDVASNGSRVIDTIIKNRTYMSVTGSTIKIDKYGDSEGNFSVLAYKPYTWNITDDIQCHFHMVPVAYFHQGEELPEYKLINGSIDWPSGGDKPTDEPMCGFANELCQKDDTHYTSTVAAVVLGVLLFCSGVVTMSIYRKWKIELEIEGLLWKIEVGEIKGYSGNEIVSSPSKVSLMSAQSFGSRWSNQFVTSTARLRGAVVRIKELKFPRKRDISREIMKEMRLLRELRHDNINSFIGACVEPTRILLVTDYCAKGSLYDIIENEDIKLDDLFIASLIHDLIKGMIYIHNSQLIYHGNLKSSNCVVTSRWMLQVTDFGLHELRQCAESESIGEHQHYRHQLWRAPELLRNHHTYGSQKGDVYAFAIIMYEIFSRKGPFGQNNFEPKQIVDLVKKLPLKGQEPFRPEVESIIEAESCPDYVLACIKDCWAEEPEERPDFSTIRTRLKKMRGGKTKNIMDQMMEMMEKYANNLEDIVTERTRLLCEEKLKTEDLLHRMLPQPVAEKLTMGQGVEPVSYDLVTIYFSDIVGFTAMSAESTPLQVVNFLNDLYTVFDRIIRGYDVYKVETIGDAYMVVSGLPIKNGDRHAGEIASMALDLLHAVKQHRIAHRPNETLKLRIGMHTGPVVAGVVGLTMPRYCLFGDTVNTASRMESNGEALKIHISNKCKLALDKLGGYVTEKRGLVSMKGKGEVVTWWLTDANEKAIQKKPVDMMDMPPPLFSRPRKSPKLNPDSRQPSILAMHYCGTSSRRHSSVPRPADVESTYSLQGSGYQMGRESPRMTAKRHVERPSLNGIGGLSGIGGSSIAERMSHFGGILGVGDALLESTHASRSTLNHSETNETNCDINDVVVDSGGIELDLNGGGDVGVGLVRQPNALHKPLAMVRPHRIINAAHLSVSASASTHEIGGARVDGNDQQHDRRIAELFLRETRSMDPMPMQQLRKRHERPKLPPSKLSKNNSRSLDTGVSLISGNPNGEAGTGEQQDEDVHIDMAINPVDANDSYDDDVGLLLRRDNGQLPTLRYSGSFSNAPTIVATNRRRTSASAGGGATGMLLPAHKHLNNNCNGGMTIEDDLHSPLLQRQASLTTPPEELQSHSKRWRSLEHMEPGVGGHGNSVSYAPDVDGRQSQTGHDIQVAGGDFASASTHRRGGKFGNWVANFFKGNGLRNSDASLRRVSISPSSVQGVRSAFTDMTATPRDRESIV</sequence>
<evidence type="ECO:0000256" key="3">
    <source>
        <dbReference type="ARBA" id="ARBA00012202"/>
    </source>
</evidence>
<dbReference type="PANTHER" id="PTHR11920">
    <property type="entry name" value="GUANYLYL CYCLASE"/>
    <property type="match status" value="1"/>
</dbReference>
<evidence type="ECO:0000256" key="8">
    <source>
        <dbReference type="ARBA" id="ARBA00023134"/>
    </source>
</evidence>
<feature type="signal peptide" evidence="17">
    <location>
        <begin position="1"/>
        <end position="21"/>
    </location>
</feature>
<dbReference type="InterPro" id="IPR001054">
    <property type="entry name" value="A/G_cyclase"/>
</dbReference>
<evidence type="ECO:0000256" key="4">
    <source>
        <dbReference type="ARBA" id="ARBA00022692"/>
    </source>
</evidence>
<evidence type="ECO:0000256" key="6">
    <source>
        <dbReference type="ARBA" id="ARBA00022741"/>
    </source>
</evidence>
<dbReference type="InterPro" id="IPR001828">
    <property type="entry name" value="ANF_lig-bd_rcpt"/>
</dbReference>
<dbReference type="GeneID" id="115621448"/>
<feature type="domain" description="Protein kinase" evidence="18">
    <location>
        <begin position="546"/>
        <end position="821"/>
    </location>
</feature>
<keyword evidence="6" id="KW-0547">Nucleotide-binding</keyword>
<evidence type="ECO:0000256" key="7">
    <source>
        <dbReference type="ARBA" id="ARBA00022989"/>
    </source>
</evidence>
<keyword evidence="10" id="KW-0675">Receptor</keyword>
<evidence type="ECO:0000313" key="20">
    <source>
        <dbReference type="Proteomes" id="UP000504634"/>
    </source>
</evidence>
<keyword evidence="9" id="KW-0472">Membrane</keyword>
<comment type="subcellular location">
    <subcellularLocation>
        <location evidence="2">Membrane</location>
        <topology evidence="2">Single-pass type I membrane protein</topology>
    </subcellularLocation>
</comment>
<feature type="region of interest" description="Disordered" evidence="16">
    <location>
        <begin position="1480"/>
        <end position="1505"/>
    </location>
</feature>
<evidence type="ECO:0000256" key="17">
    <source>
        <dbReference type="SAM" id="SignalP"/>
    </source>
</evidence>
<dbReference type="Proteomes" id="UP000504634">
    <property type="component" value="Unplaced"/>
</dbReference>
<feature type="domain" description="Guanylate cyclase" evidence="19">
    <location>
        <begin position="896"/>
        <end position="1026"/>
    </location>
</feature>
<dbReference type="GO" id="GO:0005886">
    <property type="term" value="C:plasma membrane"/>
    <property type="evidence" value="ECO:0007669"/>
    <property type="project" value="TreeGrafter"/>
</dbReference>
<gene>
    <name evidence="21 22" type="primary">LOC115621448</name>
</gene>
<dbReference type="InterPro" id="IPR028082">
    <property type="entry name" value="Peripla_BP_I"/>
</dbReference>
<reference evidence="21 22" key="1">
    <citation type="submission" date="2025-04" db="UniProtKB">
        <authorList>
            <consortium name="RefSeq"/>
        </authorList>
    </citation>
    <scope>IDENTIFICATION</scope>
    <source>
        <strain evidence="21 22">11010-0011.00</strain>
        <tissue evidence="21 22">Whole body</tissue>
    </source>
</reference>
<feature type="chain" id="PRO_5044642632" description="Guanylate cyclase" evidence="17">
    <location>
        <begin position="22"/>
        <end position="1576"/>
    </location>
</feature>
<dbReference type="PROSITE" id="PS00452">
    <property type="entry name" value="GUANYLATE_CYCLASE_1"/>
    <property type="match status" value="1"/>
</dbReference>
<keyword evidence="5 17" id="KW-0732">Signal</keyword>
<keyword evidence="20" id="KW-1185">Reference proteome</keyword>
<evidence type="ECO:0000256" key="1">
    <source>
        <dbReference type="ARBA" id="ARBA00001436"/>
    </source>
</evidence>
<dbReference type="PANTHER" id="PTHR11920:SF474">
    <property type="entry name" value="RECEPTOR-TYPE GUANYLATE CYCLASE GYC76C"/>
    <property type="match status" value="1"/>
</dbReference>
<feature type="compositionally biased region" description="Polar residues" evidence="16">
    <location>
        <begin position="1328"/>
        <end position="1347"/>
    </location>
</feature>
<dbReference type="RefSeq" id="XP_030370965.1">
    <property type="nucleotide sequence ID" value="XM_030515105.1"/>
</dbReference>
<keyword evidence="7" id="KW-1133">Transmembrane helix</keyword>
<dbReference type="CDD" id="cd07302">
    <property type="entry name" value="CHD"/>
    <property type="match status" value="1"/>
</dbReference>
<proteinExistence type="inferred from homology"/>
<dbReference type="FunFam" id="1.10.510.10:FF:000545">
    <property type="entry name" value="Guanylate cyclase"/>
    <property type="match status" value="1"/>
</dbReference>
<dbReference type="InterPro" id="IPR018297">
    <property type="entry name" value="A/G_cyclase_CS"/>
</dbReference>
<dbReference type="InterPro" id="IPR029787">
    <property type="entry name" value="Nucleotide_cyclase"/>
</dbReference>
<dbReference type="InterPro" id="IPR011009">
    <property type="entry name" value="Kinase-like_dom_sf"/>
</dbReference>
<dbReference type="Gene3D" id="3.30.70.1230">
    <property type="entry name" value="Nucleotide cyclase"/>
    <property type="match status" value="1"/>
</dbReference>
<keyword evidence="4" id="KW-0812">Transmembrane</keyword>
<dbReference type="Pfam" id="PF01094">
    <property type="entry name" value="ANF_receptor"/>
    <property type="match status" value="1"/>
</dbReference>
<dbReference type="SMART" id="SM00044">
    <property type="entry name" value="CYCc"/>
    <property type="match status" value="1"/>
</dbReference>
<dbReference type="GO" id="GO:0005524">
    <property type="term" value="F:ATP binding"/>
    <property type="evidence" value="ECO:0007669"/>
    <property type="project" value="InterPro"/>
</dbReference>
<dbReference type="GO" id="GO:0004672">
    <property type="term" value="F:protein kinase activity"/>
    <property type="evidence" value="ECO:0007669"/>
    <property type="project" value="InterPro"/>
</dbReference>
<comment type="catalytic activity">
    <reaction evidence="1 15">
        <text>GTP = 3',5'-cyclic GMP + diphosphate</text>
        <dbReference type="Rhea" id="RHEA:13665"/>
        <dbReference type="ChEBI" id="CHEBI:33019"/>
        <dbReference type="ChEBI" id="CHEBI:37565"/>
        <dbReference type="ChEBI" id="CHEBI:57746"/>
        <dbReference type="EC" id="4.6.1.2"/>
    </reaction>
</comment>
<dbReference type="InterPro" id="IPR050401">
    <property type="entry name" value="Cyclic_nucleotide_synthase"/>
</dbReference>
<evidence type="ECO:0000256" key="11">
    <source>
        <dbReference type="ARBA" id="ARBA00023180"/>
    </source>
</evidence>
<evidence type="ECO:0000256" key="10">
    <source>
        <dbReference type="ARBA" id="ARBA00023170"/>
    </source>
</evidence>
<keyword evidence="12 14" id="KW-0456">Lyase</keyword>
<dbReference type="GO" id="GO:0035556">
    <property type="term" value="P:intracellular signal transduction"/>
    <property type="evidence" value="ECO:0007669"/>
    <property type="project" value="InterPro"/>
</dbReference>
<dbReference type="CDD" id="cd06370">
    <property type="entry name" value="PBP1_SAP_GC-like"/>
    <property type="match status" value="1"/>
</dbReference>
<dbReference type="GO" id="GO:0004383">
    <property type="term" value="F:guanylate cyclase activity"/>
    <property type="evidence" value="ECO:0007669"/>
    <property type="project" value="UniProtKB-EC"/>
</dbReference>
<dbReference type="InterPro" id="IPR000719">
    <property type="entry name" value="Prot_kinase_dom"/>
</dbReference>
<keyword evidence="8" id="KW-0342">GTP-binding</keyword>
<comment type="similarity">
    <text evidence="14">Belongs to the adenylyl cyclase class-4/guanylyl cyclase family.</text>
</comment>
<keyword evidence="11" id="KW-0325">Glycoprotein</keyword>
<dbReference type="FunFam" id="3.40.50.2300:FF:000403">
    <property type="entry name" value="Guanylate cyclase"/>
    <property type="match status" value="1"/>
</dbReference>
<dbReference type="OrthoDB" id="5984008at2759"/>
<evidence type="ECO:0000256" key="12">
    <source>
        <dbReference type="ARBA" id="ARBA00023239"/>
    </source>
</evidence>
<dbReference type="GO" id="GO:0001653">
    <property type="term" value="F:peptide receptor activity"/>
    <property type="evidence" value="ECO:0007669"/>
    <property type="project" value="TreeGrafter"/>
</dbReference>
<evidence type="ECO:0000256" key="5">
    <source>
        <dbReference type="ARBA" id="ARBA00022729"/>
    </source>
</evidence>
<evidence type="ECO:0000313" key="21">
    <source>
        <dbReference type="RefSeq" id="XP_030370965.1"/>
    </source>
</evidence>
<evidence type="ECO:0000256" key="9">
    <source>
        <dbReference type="ARBA" id="ARBA00023136"/>
    </source>
</evidence>
<evidence type="ECO:0000259" key="19">
    <source>
        <dbReference type="PROSITE" id="PS50125"/>
    </source>
</evidence>
<keyword evidence="13 15" id="KW-0141">cGMP biosynthesis</keyword>
<dbReference type="PROSITE" id="PS50011">
    <property type="entry name" value="PROTEIN_KINASE_DOM"/>
    <property type="match status" value="1"/>
</dbReference>
<dbReference type="SUPFAM" id="SSF53822">
    <property type="entry name" value="Periplasmic binding protein-like I"/>
    <property type="match status" value="1"/>
</dbReference>
<dbReference type="SUPFAM" id="SSF56112">
    <property type="entry name" value="Protein kinase-like (PK-like)"/>
    <property type="match status" value="1"/>
</dbReference>
<dbReference type="Gene3D" id="6.10.250.780">
    <property type="match status" value="1"/>
</dbReference>
<dbReference type="EC" id="4.6.1.2" evidence="3 15"/>
<name>A0A6J2T6Q8_DROLE</name>
<dbReference type="PROSITE" id="PS50125">
    <property type="entry name" value="GUANYLATE_CYCLASE_2"/>
    <property type="match status" value="1"/>
</dbReference>
<dbReference type="RefSeq" id="XP_030370974.1">
    <property type="nucleotide sequence ID" value="XM_030515114.1"/>
</dbReference>
<evidence type="ECO:0000256" key="13">
    <source>
        <dbReference type="ARBA" id="ARBA00023293"/>
    </source>
</evidence>
<dbReference type="Gene3D" id="1.10.510.10">
    <property type="entry name" value="Transferase(Phosphotransferase) domain 1"/>
    <property type="match status" value="1"/>
</dbReference>
<dbReference type="SUPFAM" id="SSF55073">
    <property type="entry name" value="Nucleotide cyclase"/>
    <property type="match status" value="1"/>
</dbReference>
<dbReference type="InterPro" id="IPR001245">
    <property type="entry name" value="Ser-Thr/Tyr_kinase_cat_dom"/>
</dbReference>
<evidence type="ECO:0000256" key="15">
    <source>
        <dbReference type="RuleBase" id="RU003431"/>
    </source>
</evidence>